<dbReference type="EMBL" id="JARRAF010000006">
    <property type="protein sequence ID" value="MDK2123833.1"/>
    <property type="molecule type" value="Genomic_DNA"/>
</dbReference>
<evidence type="ECO:0000313" key="2">
    <source>
        <dbReference type="Proteomes" id="UP001172778"/>
    </source>
</evidence>
<evidence type="ECO:0000313" key="1">
    <source>
        <dbReference type="EMBL" id="MDK2123833.1"/>
    </source>
</evidence>
<keyword evidence="2" id="KW-1185">Reference proteome</keyword>
<organism evidence="1 2">
    <name type="scientific">Parachitinimonas caeni</name>
    <dbReference type="NCBI Taxonomy" id="3031301"/>
    <lineage>
        <taxon>Bacteria</taxon>
        <taxon>Pseudomonadati</taxon>
        <taxon>Pseudomonadota</taxon>
        <taxon>Betaproteobacteria</taxon>
        <taxon>Neisseriales</taxon>
        <taxon>Chitinibacteraceae</taxon>
        <taxon>Parachitinimonas</taxon>
    </lineage>
</organism>
<sequence length="111" mass="12747">MSRAYHVHLSIYPLGTAEVPKALAAIRTAWIAPAWVRQREIAGAHFLEAMAEAPFRAGETETLFVERLSIAIWKRLGRYVKVVVEAGHENTPEFRHLELEEPDYLKLMRLH</sequence>
<accession>A0ABT7DXM7</accession>
<name>A0ABT7DXM7_9NEIS</name>
<dbReference type="Proteomes" id="UP001172778">
    <property type="component" value="Unassembled WGS sequence"/>
</dbReference>
<comment type="caution">
    <text evidence="1">The sequence shown here is derived from an EMBL/GenBank/DDBJ whole genome shotgun (WGS) entry which is preliminary data.</text>
</comment>
<dbReference type="RefSeq" id="WP_284100136.1">
    <property type="nucleotide sequence ID" value="NZ_JARRAF010000006.1"/>
</dbReference>
<reference evidence="1" key="1">
    <citation type="submission" date="2023-03" db="EMBL/GenBank/DDBJ databases">
        <title>Chitinimonas shenzhenensis gen. nov., sp. nov., a novel member of family Burkholderiaceae isolated from activated sludge collected in Shen Zhen, China.</title>
        <authorList>
            <person name="Wang X."/>
        </authorList>
    </citation>
    <scope>NUCLEOTIDE SEQUENCE</scope>
    <source>
        <strain evidence="1">DQS-5</strain>
    </source>
</reference>
<proteinExistence type="predicted"/>
<protein>
    <submittedName>
        <fullName evidence="1">Uncharacterized protein</fullName>
    </submittedName>
</protein>
<gene>
    <name evidence="1" type="ORF">PZA18_07200</name>
</gene>